<reference evidence="3 4" key="1">
    <citation type="submission" date="2009-01" db="EMBL/GenBank/DDBJ databases">
        <authorList>
            <person name="Qin X."/>
            <person name="Bachman B."/>
            <person name="Battles P."/>
            <person name="Bell A."/>
            <person name="Bess C."/>
            <person name="Bickham C."/>
            <person name="Chaboub L."/>
            <person name="Chen D."/>
            <person name="Coyle M."/>
            <person name="Deiros D.R."/>
            <person name="Dinh H."/>
            <person name="Forbes L."/>
            <person name="Fowler G."/>
            <person name="Francisco L."/>
            <person name="Fu Q."/>
            <person name="Gubbala S."/>
            <person name="Hale W."/>
            <person name="Han Y."/>
            <person name="Hemphill L."/>
            <person name="Highlander S.K."/>
            <person name="Hirani K."/>
            <person name="Hogues M."/>
            <person name="Jackson L."/>
            <person name="Jakkamsetti A."/>
            <person name="Javaid M."/>
            <person name="Jiang H."/>
            <person name="Korchina V."/>
            <person name="Kovar C."/>
            <person name="Lara F."/>
            <person name="Lee S."/>
            <person name="Mata R."/>
            <person name="Mathew T."/>
            <person name="Moen C."/>
            <person name="Morales K."/>
            <person name="Munidasa M."/>
            <person name="Nazareth L."/>
            <person name="Ngo R."/>
            <person name="Nguyen L."/>
            <person name="Okwuonu G."/>
            <person name="Ongeri F."/>
            <person name="Patil S."/>
            <person name="Petrosino J."/>
            <person name="Pham C."/>
            <person name="Pham P."/>
            <person name="Pu L.-L."/>
            <person name="Puazo M."/>
            <person name="Raj R."/>
            <person name="Reid J."/>
            <person name="Rouhana J."/>
            <person name="Saada N."/>
            <person name="Shang Y."/>
            <person name="Simmons D."/>
            <person name="Thornton R."/>
            <person name="Warren J."/>
            <person name="Weissenberger G."/>
            <person name="Zhang J."/>
            <person name="Zhang L."/>
            <person name="Zhou C."/>
            <person name="Zhu D."/>
            <person name="Muzny D."/>
            <person name="Worley K."/>
            <person name="Gibbs R."/>
        </authorList>
    </citation>
    <scope>NUCLEOTIDE SEQUENCE [LARGE SCALE GENOMIC DNA]</scope>
    <source>
        <strain evidence="3 4">ATCC 33300</strain>
    </source>
</reference>
<sequence>MNKLLIICLLMLIGKDSFSQSLVLSKTQLDKAHMAYKESALKHRRFKHADVQQLILRHQQQHALDVQQIGSSVEQRSIYELRYGTGKKVVMLWSQMHGDEPTATMALFDLFNFLEGKEDDFEGVRTLLREHLSIHFIPMLNPDGAERYTRRNAQKIDLNRDARNTATPEGKLLRARAESLKPQYGFNLHDQNIYYNVPGTQTPVTISLLAPAYNMERDINEVRGNAMKIIVGMEKLLQNYIPGAVAKYDDEHSPRAFGDNFQKWGASTVLIESGAFKGDPEKQEIRKLNFAIILNALVQIAQGSYEQYDIKDYERIPFNASQLHDVVLRNVSTVSAGLPLQVDIAIRRDEITSGDDYYSKGYIEDLGDLKEFYGYDDLDATGLTLSYGQIYPTTFRHYSELTADVIFGLLKQGYSTVIVREQEQQKAIRLPVRIVHQPTEQRHATGLSLGQEATFFLKKDNELKYAIVNGYLIDLSRNLPDAFNGIK</sequence>
<dbReference type="SUPFAM" id="SSF53187">
    <property type="entry name" value="Zn-dependent exopeptidases"/>
    <property type="match status" value="1"/>
</dbReference>
<dbReference type="PROSITE" id="PS52035">
    <property type="entry name" value="PEPTIDASE_M14"/>
    <property type="match status" value="1"/>
</dbReference>
<dbReference type="HOGENOM" id="CLU_042010_0_0_10"/>
<dbReference type="InterPro" id="IPR000834">
    <property type="entry name" value="Peptidase_M14"/>
</dbReference>
<gene>
    <name evidence="3" type="ORF">HMPREF0765_2150</name>
</gene>
<organism evidence="3 4">
    <name type="scientific">Sphingobacterium spiritivorum ATCC 33300</name>
    <dbReference type="NCBI Taxonomy" id="525372"/>
    <lineage>
        <taxon>Bacteria</taxon>
        <taxon>Pseudomonadati</taxon>
        <taxon>Bacteroidota</taxon>
        <taxon>Sphingobacteriia</taxon>
        <taxon>Sphingobacteriales</taxon>
        <taxon>Sphingobacteriaceae</taxon>
        <taxon>Sphingobacterium</taxon>
    </lineage>
</organism>
<dbReference type="GO" id="GO:0004181">
    <property type="term" value="F:metallocarboxypeptidase activity"/>
    <property type="evidence" value="ECO:0007669"/>
    <property type="project" value="InterPro"/>
</dbReference>
<dbReference type="Proteomes" id="UP000006241">
    <property type="component" value="Unassembled WGS sequence"/>
</dbReference>
<feature type="domain" description="Peptidase M14" evidence="2">
    <location>
        <begin position="44"/>
        <end position="296"/>
    </location>
</feature>
<dbReference type="EMBL" id="ACHB01000050">
    <property type="protein sequence ID" value="EEI92223.1"/>
    <property type="molecule type" value="Genomic_DNA"/>
</dbReference>
<protein>
    <recommendedName>
        <fullName evidence="2">Peptidase M14 domain-containing protein</fullName>
    </recommendedName>
</protein>
<proteinExistence type="inferred from homology"/>
<dbReference type="AlphaFoldDB" id="C2FXU4"/>
<evidence type="ECO:0000313" key="4">
    <source>
        <dbReference type="Proteomes" id="UP000006241"/>
    </source>
</evidence>
<evidence type="ECO:0000259" key="2">
    <source>
        <dbReference type="PROSITE" id="PS52035"/>
    </source>
</evidence>
<accession>C2FXU4</accession>
<evidence type="ECO:0000256" key="1">
    <source>
        <dbReference type="PROSITE-ProRule" id="PRU01379"/>
    </source>
</evidence>
<comment type="similarity">
    <text evidence="1">Belongs to the peptidase M14 family.</text>
</comment>
<dbReference type="Pfam" id="PF00246">
    <property type="entry name" value="Peptidase_M14"/>
    <property type="match status" value="1"/>
</dbReference>
<comment type="caution">
    <text evidence="1">Lacks conserved residue(s) required for the propagation of feature annotation.</text>
</comment>
<dbReference type="Gene3D" id="3.40.630.10">
    <property type="entry name" value="Zn peptidases"/>
    <property type="match status" value="1"/>
</dbReference>
<name>C2FXU4_SPHSI</name>
<evidence type="ECO:0000313" key="3">
    <source>
        <dbReference type="EMBL" id="EEI92223.1"/>
    </source>
</evidence>
<comment type="caution">
    <text evidence="3">The sequence shown here is derived from an EMBL/GenBank/DDBJ whole genome shotgun (WGS) entry which is preliminary data.</text>
</comment>
<dbReference type="GO" id="GO:0008270">
    <property type="term" value="F:zinc ion binding"/>
    <property type="evidence" value="ECO:0007669"/>
    <property type="project" value="InterPro"/>
</dbReference>
<dbReference type="GO" id="GO:0006508">
    <property type="term" value="P:proteolysis"/>
    <property type="evidence" value="ECO:0007669"/>
    <property type="project" value="InterPro"/>
</dbReference>